<organism evidence="1 2">
    <name type="scientific">Zhengella mangrovi</name>
    <dbReference type="NCBI Taxonomy" id="1982044"/>
    <lineage>
        <taxon>Bacteria</taxon>
        <taxon>Pseudomonadati</taxon>
        <taxon>Pseudomonadota</taxon>
        <taxon>Alphaproteobacteria</taxon>
        <taxon>Hyphomicrobiales</taxon>
        <taxon>Notoacmeibacteraceae</taxon>
        <taxon>Zhengella</taxon>
    </lineage>
</organism>
<keyword evidence="2" id="KW-1185">Reference proteome</keyword>
<evidence type="ECO:0000313" key="1">
    <source>
        <dbReference type="EMBL" id="PHP65398.1"/>
    </source>
</evidence>
<dbReference type="AlphaFoldDB" id="A0A2G1QJJ9"/>
<accession>A0A2G1QJJ9</accession>
<dbReference type="Proteomes" id="UP000221168">
    <property type="component" value="Unassembled WGS sequence"/>
</dbReference>
<proteinExistence type="predicted"/>
<gene>
    <name evidence="1" type="ORF">CSC94_18735</name>
</gene>
<comment type="caution">
    <text evidence="1">The sequence shown here is derived from an EMBL/GenBank/DDBJ whole genome shotgun (WGS) entry which is preliminary data.</text>
</comment>
<name>A0A2G1QJJ9_9HYPH</name>
<dbReference type="EMBL" id="PDVP01000015">
    <property type="protein sequence ID" value="PHP65398.1"/>
    <property type="molecule type" value="Genomic_DNA"/>
</dbReference>
<evidence type="ECO:0000313" key="2">
    <source>
        <dbReference type="Proteomes" id="UP000221168"/>
    </source>
</evidence>
<protein>
    <submittedName>
        <fullName evidence="1">Uncharacterized protein</fullName>
    </submittedName>
</protein>
<reference evidence="1 2" key="1">
    <citation type="submission" date="2017-10" db="EMBL/GenBank/DDBJ databases">
        <title>Sedimentibacterium mangrovi gen. nov., sp. nov., a novel member of family Phyllobacteriacea isolated from mangrove sediment.</title>
        <authorList>
            <person name="Liao H."/>
            <person name="Tian Y."/>
        </authorList>
    </citation>
    <scope>NUCLEOTIDE SEQUENCE [LARGE SCALE GENOMIC DNA]</scope>
    <source>
        <strain evidence="1 2">X9-2-2</strain>
    </source>
</reference>
<sequence>MTDEELTAALEIALGIFGGSGSLSRLSVAHTASGLRIWGGWHIVNHVAETPLFAGRRTIETARAIYTIKNPGDRQFNLF</sequence>